<dbReference type="InterPro" id="IPR005936">
    <property type="entry name" value="FtsH"/>
</dbReference>
<evidence type="ECO:0000256" key="6">
    <source>
        <dbReference type="ARBA" id="ARBA00022723"/>
    </source>
</evidence>
<dbReference type="RefSeq" id="WP_178734286.1">
    <property type="nucleotide sequence ID" value="NZ_JABUOH010000051.1"/>
</dbReference>
<evidence type="ECO:0000256" key="11">
    <source>
        <dbReference type="ARBA" id="ARBA00022989"/>
    </source>
</evidence>
<evidence type="ECO:0000313" key="18">
    <source>
        <dbReference type="EMBL" id="NWN45898.1"/>
    </source>
</evidence>
<dbReference type="HAMAP" id="MF_01458">
    <property type="entry name" value="FtsH"/>
    <property type="match status" value="1"/>
</dbReference>
<dbReference type="AlphaFoldDB" id="A0A851HD40"/>
<evidence type="ECO:0000256" key="10">
    <source>
        <dbReference type="ARBA" id="ARBA00022840"/>
    </source>
</evidence>
<comment type="cofactor">
    <cofactor evidence="15">
        <name>Zn(2+)</name>
        <dbReference type="ChEBI" id="CHEBI:29105"/>
    </cofactor>
    <text evidence="15">Binds 1 zinc ion per subunit.</text>
</comment>
<keyword evidence="8 15" id="KW-0378">Hydrolase</keyword>
<dbReference type="FunFam" id="3.40.50.300:FF:000001">
    <property type="entry name" value="ATP-dependent zinc metalloprotease FtsH"/>
    <property type="match status" value="2"/>
</dbReference>
<keyword evidence="12 15" id="KW-0482">Metalloprotease</keyword>
<dbReference type="EC" id="3.4.24.-" evidence="15"/>
<keyword evidence="11 15" id="KW-1133">Transmembrane helix</keyword>
<evidence type="ECO:0000256" key="9">
    <source>
        <dbReference type="ARBA" id="ARBA00022833"/>
    </source>
</evidence>
<comment type="caution">
    <text evidence="15">Lacks conserved residue(s) required for the propagation of feature annotation.</text>
</comment>
<dbReference type="GO" id="GO:0006508">
    <property type="term" value="P:proteolysis"/>
    <property type="evidence" value="ECO:0007669"/>
    <property type="project" value="UniProtKB-KW"/>
</dbReference>
<protein>
    <recommendedName>
        <fullName evidence="15">ATP-dependent zinc metalloprotease FtsH</fullName>
        <ecNumber evidence="15">3.4.24.-</ecNumber>
    </recommendedName>
</protein>
<dbReference type="InterPro" id="IPR003959">
    <property type="entry name" value="ATPase_AAA_core"/>
</dbReference>
<comment type="function">
    <text evidence="15">Acts as a processive, ATP-dependent zinc metallopeptidase for both cytoplasmic and membrane proteins. Plays a role in the quality control of integral membrane proteins.</text>
</comment>
<dbReference type="Pfam" id="PF17862">
    <property type="entry name" value="AAA_lid_3"/>
    <property type="match status" value="3"/>
</dbReference>
<dbReference type="GO" id="GO:0030163">
    <property type="term" value="P:protein catabolic process"/>
    <property type="evidence" value="ECO:0007669"/>
    <property type="project" value="UniProtKB-UniRule"/>
</dbReference>
<keyword evidence="4 15" id="KW-0645">Protease</keyword>
<feature type="domain" description="AAA+ ATPase" evidence="17">
    <location>
        <begin position="358"/>
        <end position="498"/>
    </location>
</feature>
<dbReference type="Gene3D" id="3.40.50.300">
    <property type="entry name" value="P-loop containing nucleotide triphosphate hydrolases"/>
    <property type="match status" value="3"/>
</dbReference>
<dbReference type="NCBIfam" id="TIGR01241">
    <property type="entry name" value="FtsH_fam"/>
    <property type="match status" value="1"/>
</dbReference>
<dbReference type="SUPFAM" id="SSF52540">
    <property type="entry name" value="P-loop containing nucleoside triphosphate hydrolases"/>
    <property type="match status" value="3"/>
</dbReference>
<comment type="similarity">
    <text evidence="2 15">In the C-terminal section; belongs to the peptidase M41 family.</text>
</comment>
<dbReference type="PANTHER" id="PTHR23076">
    <property type="entry name" value="METALLOPROTEASE M41 FTSH"/>
    <property type="match status" value="1"/>
</dbReference>
<feature type="domain" description="AAA+ ATPase" evidence="17">
    <location>
        <begin position="622"/>
        <end position="761"/>
    </location>
</feature>
<evidence type="ECO:0000256" key="15">
    <source>
        <dbReference type="HAMAP-Rule" id="MF_01458"/>
    </source>
</evidence>
<evidence type="ECO:0000256" key="13">
    <source>
        <dbReference type="ARBA" id="ARBA00023136"/>
    </source>
</evidence>
<dbReference type="PANTHER" id="PTHR23076:SF97">
    <property type="entry name" value="ATP-DEPENDENT ZINC METALLOPROTEASE YME1L1"/>
    <property type="match status" value="1"/>
</dbReference>
<keyword evidence="6 15" id="KW-0479">Metal-binding</keyword>
<dbReference type="Pfam" id="PF00004">
    <property type="entry name" value="AAA"/>
    <property type="match status" value="3"/>
</dbReference>
<accession>A0A851HD40</accession>
<dbReference type="Proteomes" id="UP000568109">
    <property type="component" value="Unassembled WGS sequence"/>
</dbReference>
<comment type="similarity">
    <text evidence="14 15">In the central section; belongs to the AAA ATPase family.</text>
</comment>
<dbReference type="Pfam" id="PF01434">
    <property type="entry name" value="Peptidase_M41"/>
    <property type="match status" value="1"/>
</dbReference>
<evidence type="ECO:0000256" key="8">
    <source>
        <dbReference type="ARBA" id="ARBA00022801"/>
    </source>
</evidence>
<dbReference type="GO" id="GO:0005524">
    <property type="term" value="F:ATP binding"/>
    <property type="evidence" value="ECO:0007669"/>
    <property type="project" value="UniProtKB-UniRule"/>
</dbReference>
<keyword evidence="10 15" id="KW-0067">ATP-binding</keyword>
<dbReference type="GO" id="GO:0008270">
    <property type="term" value="F:zinc ion binding"/>
    <property type="evidence" value="ECO:0007669"/>
    <property type="project" value="UniProtKB-UniRule"/>
</dbReference>
<dbReference type="GO" id="GO:0004222">
    <property type="term" value="F:metalloendopeptidase activity"/>
    <property type="evidence" value="ECO:0007669"/>
    <property type="project" value="InterPro"/>
</dbReference>
<keyword evidence="9 15" id="KW-0862">Zinc</keyword>
<evidence type="ECO:0000259" key="17">
    <source>
        <dbReference type="SMART" id="SM00382"/>
    </source>
</evidence>
<dbReference type="InterPro" id="IPR027417">
    <property type="entry name" value="P-loop_NTPase"/>
</dbReference>
<dbReference type="InterPro" id="IPR000642">
    <property type="entry name" value="Peptidase_M41"/>
</dbReference>
<reference evidence="18 19" key="1">
    <citation type="submission" date="2020-06" db="EMBL/GenBank/DDBJ databases">
        <title>Draft genome sequence of Candidatus Phytoplasma pruni (X-disease group, subgroup 16SrIII-B) strain ChTDIII from Argentina.</title>
        <authorList>
            <person name="Fernandez F.D."/>
            <person name="Zuebert C."/>
            <person name="Huettel B."/>
            <person name="Kube M."/>
            <person name="Conci L.R."/>
        </authorList>
    </citation>
    <scope>NUCLEOTIDE SEQUENCE [LARGE SCALE GENOMIC DNA]</scope>
    <source>
        <strain evidence="18 19">ChTDIII</strain>
    </source>
</reference>
<sequence length="1010" mass="112486">MDTLAQILTILKTIAFFVLIFFIISQRNKPFFKQLFSKGKKDQKDLDKKKEKTEDKTLHSQPLTVSFEDIIGHNEVKEELTELIDLLKNQEKYQDKNIDLAKTFLVSGPSGVGKNLLIKALSVETNMPLFTVSSYNLVQMYADNRAGIALIRELFQEAQKSAPCIIMIDEIDVIGFKKNYIIDAVFLQFLAELDLLKKKNNIVVIAITNKFEILDTNLLKTGRFDRHFILNLPNIHQRKQILKMYSKNKKLSPNVDWNNIAQNTQGFSGAQLQMVMNEASILSLLKDKERINNETINEAIDQIITNNEAKSKLRISRSKQPNITFKDVAGNEETKEEMQELVDFLKNPQKYADIGASIPKGVLLTGPPGTGKTLLAQALAGETKVPFLVTSGSKFVEMYVGVGAARVRNLFQEARAIAPCIIFIDEIDALGGQRSNVRGNGHNEESDQALNQLLTEMDGFSKNTGIIVIGATNRVDVIDSALLRPGRFDRQLKVNKPDVLAREAILKIHAQNKKIAEEIDFKAIAKKTQGFNGAQLQATMNEAALLSARYNKEMITNEEIEQAIDKIITGPSERSSYRITPKEKNVTTFADVAGNEEEKEEMQELIDFLKNPEKYQDIGASIPKGILLQGPPGTGKTLLAKAVAGEADVPYFVASGSDFVEKYVGVGASRLRALFEEARQNMPCVIFIDEIEVLGGKRHADANGGSQERDQTLNQLLTEMDGFAKTTGIIVIGATNRADMLDSALLRPGRFDRHFTISLPTVEAREKILAVHAKNKKMAAEVNFHQLAKYTIGMSGAQLASVLNEASILTVRNKKTEITMVEIEEAIDRVMMGPAKKYTKYEPEEKKMVAYHEAGHAVIGLKLEHAPKVQKVTIIPRGSAGGYNLMMPDKETLFSSKNRMLAQITTFLGGRAAEELMFDDISNGTYSDFKYATQIATQMVTKLGMSDLGPVQDSIFSDKQAVDAEIKKIVNNSLEKARQIIVENKPLLEKIAHELLEKETINKEDLENLL</sequence>
<dbReference type="SUPFAM" id="SSF140990">
    <property type="entry name" value="FtsH protease domain-like"/>
    <property type="match status" value="1"/>
</dbReference>
<evidence type="ECO:0000256" key="2">
    <source>
        <dbReference type="ARBA" id="ARBA00010044"/>
    </source>
</evidence>
<feature type="active site" evidence="15">
    <location>
        <position position="853"/>
    </location>
</feature>
<dbReference type="GO" id="GO:0016887">
    <property type="term" value="F:ATP hydrolysis activity"/>
    <property type="evidence" value="ECO:0007669"/>
    <property type="project" value="UniProtKB-UniRule"/>
</dbReference>
<dbReference type="InterPro" id="IPR003593">
    <property type="entry name" value="AAA+_ATPase"/>
</dbReference>
<dbReference type="EMBL" id="JABUOH010000051">
    <property type="protein sequence ID" value="NWN45898.1"/>
    <property type="molecule type" value="Genomic_DNA"/>
</dbReference>
<dbReference type="InterPro" id="IPR003960">
    <property type="entry name" value="ATPase_AAA_CS"/>
</dbReference>
<evidence type="ECO:0000313" key="19">
    <source>
        <dbReference type="Proteomes" id="UP000568109"/>
    </source>
</evidence>
<keyword evidence="19" id="KW-1185">Reference proteome</keyword>
<keyword evidence="5 15" id="KW-0812">Transmembrane</keyword>
<feature type="binding site" evidence="15">
    <location>
        <position position="852"/>
    </location>
    <ligand>
        <name>Zn(2+)</name>
        <dbReference type="ChEBI" id="CHEBI:29105"/>
        <note>catalytic</note>
    </ligand>
</feature>
<feature type="domain" description="AAA+ ATPase" evidence="17">
    <location>
        <begin position="100"/>
        <end position="234"/>
    </location>
</feature>
<dbReference type="InterPro" id="IPR041569">
    <property type="entry name" value="AAA_lid_3"/>
</dbReference>
<name>A0A851HD40_9MOLU</name>
<proteinExistence type="inferred from homology"/>
<dbReference type="Gene3D" id="1.10.8.60">
    <property type="match status" value="3"/>
</dbReference>
<comment type="similarity">
    <text evidence="16">Belongs to the AAA ATPase family.</text>
</comment>
<dbReference type="PROSITE" id="PS00674">
    <property type="entry name" value="AAA"/>
    <property type="match status" value="2"/>
</dbReference>
<evidence type="ECO:0000256" key="7">
    <source>
        <dbReference type="ARBA" id="ARBA00022741"/>
    </source>
</evidence>
<comment type="caution">
    <text evidence="18">The sequence shown here is derived from an EMBL/GenBank/DDBJ whole genome shotgun (WGS) entry which is preliminary data.</text>
</comment>
<evidence type="ECO:0000256" key="4">
    <source>
        <dbReference type="ARBA" id="ARBA00022670"/>
    </source>
</evidence>
<comment type="subunit">
    <text evidence="15">Homohexamer.</text>
</comment>
<feature type="binding site" evidence="15">
    <location>
        <position position="856"/>
    </location>
    <ligand>
        <name>Zn(2+)</name>
        <dbReference type="ChEBI" id="CHEBI:29105"/>
        <note>catalytic</note>
    </ligand>
</feature>
<evidence type="ECO:0000256" key="16">
    <source>
        <dbReference type="RuleBase" id="RU003651"/>
    </source>
</evidence>
<evidence type="ECO:0000256" key="3">
    <source>
        <dbReference type="ARBA" id="ARBA00022475"/>
    </source>
</evidence>
<feature type="binding site" evidence="15">
    <location>
        <begin position="630"/>
        <end position="637"/>
    </location>
    <ligand>
        <name>ATP</name>
        <dbReference type="ChEBI" id="CHEBI:30616"/>
    </ligand>
</feature>
<evidence type="ECO:0000256" key="1">
    <source>
        <dbReference type="ARBA" id="ARBA00004370"/>
    </source>
</evidence>
<organism evidence="18 19">
    <name type="scientific">Candidatus Phytoplasma pruni</name>
    <dbReference type="NCBI Taxonomy" id="479893"/>
    <lineage>
        <taxon>Bacteria</taxon>
        <taxon>Bacillati</taxon>
        <taxon>Mycoplasmatota</taxon>
        <taxon>Mollicutes</taxon>
        <taxon>Acholeplasmatales</taxon>
        <taxon>Acholeplasmataceae</taxon>
        <taxon>Candidatus Phytoplasma</taxon>
        <taxon>16SrIII (X-disease group)</taxon>
    </lineage>
</organism>
<dbReference type="GO" id="GO:0004176">
    <property type="term" value="F:ATP-dependent peptidase activity"/>
    <property type="evidence" value="ECO:0007669"/>
    <property type="project" value="InterPro"/>
</dbReference>
<dbReference type="InterPro" id="IPR037219">
    <property type="entry name" value="Peptidase_M41-like"/>
</dbReference>
<dbReference type="CDD" id="cd19501">
    <property type="entry name" value="RecA-like_FtsH"/>
    <property type="match status" value="2"/>
</dbReference>
<comment type="subcellular location">
    <subcellularLocation>
        <location evidence="15">Cell membrane</location>
        <topology evidence="15">Multi-pass membrane protein</topology>
        <orientation evidence="15">Cytoplasmic side</orientation>
    </subcellularLocation>
    <subcellularLocation>
        <location evidence="1">Membrane</location>
    </subcellularLocation>
</comment>
<keyword evidence="3 15" id="KW-1003">Cell membrane</keyword>
<keyword evidence="7 15" id="KW-0547">Nucleotide-binding</keyword>
<dbReference type="SMART" id="SM00382">
    <property type="entry name" value="AAA"/>
    <property type="match status" value="3"/>
</dbReference>
<evidence type="ECO:0000256" key="5">
    <source>
        <dbReference type="ARBA" id="ARBA00022692"/>
    </source>
</evidence>
<dbReference type="GO" id="GO:0005886">
    <property type="term" value="C:plasma membrane"/>
    <property type="evidence" value="ECO:0007669"/>
    <property type="project" value="UniProtKB-SubCell"/>
</dbReference>
<evidence type="ECO:0000256" key="14">
    <source>
        <dbReference type="ARBA" id="ARBA00061570"/>
    </source>
</evidence>
<feature type="binding site" evidence="15">
    <location>
        <position position="928"/>
    </location>
    <ligand>
        <name>Zn(2+)</name>
        <dbReference type="ChEBI" id="CHEBI:29105"/>
        <note>catalytic</note>
    </ligand>
</feature>
<gene>
    <name evidence="18" type="primary">hflB</name>
    <name evidence="15" type="synonym">ftsH</name>
    <name evidence="18" type="ORF">HR065_02265</name>
</gene>
<evidence type="ECO:0000256" key="12">
    <source>
        <dbReference type="ARBA" id="ARBA00023049"/>
    </source>
</evidence>
<keyword evidence="13 15" id="KW-0472">Membrane</keyword>
<dbReference type="Gene3D" id="1.20.58.760">
    <property type="entry name" value="Peptidase M41"/>
    <property type="match status" value="1"/>
</dbReference>
<feature type="transmembrane region" description="Helical" evidence="15">
    <location>
        <begin position="6"/>
        <end position="24"/>
    </location>
</feature>
<dbReference type="FunFam" id="1.10.8.60:FF:000001">
    <property type="entry name" value="ATP-dependent zinc metalloprotease FtsH"/>
    <property type="match status" value="2"/>
</dbReference>